<dbReference type="EMBL" id="CP001344">
    <property type="protein sequence ID" value="ACL44152.1"/>
    <property type="molecule type" value="Genomic_DNA"/>
</dbReference>
<dbReference type="Pfam" id="PF11209">
    <property type="entry name" value="LmeA"/>
    <property type="match status" value="1"/>
</dbReference>
<dbReference type="eggNOG" id="ENOG502Z7Y0">
    <property type="taxonomic scope" value="Bacteria"/>
</dbReference>
<protein>
    <recommendedName>
        <fullName evidence="2">DUF2993 domain-containing protein</fullName>
    </recommendedName>
</protein>
<reference evidence="1" key="1">
    <citation type="submission" date="2009-01" db="EMBL/GenBank/DDBJ databases">
        <title>Complete sequence of chromosome Cyanothece sp. PCC 7425.</title>
        <authorList>
            <consortium name="US DOE Joint Genome Institute"/>
            <person name="Lucas S."/>
            <person name="Copeland A."/>
            <person name="Lapidus A."/>
            <person name="Glavina del Rio T."/>
            <person name="Dalin E."/>
            <person name="Tice H."/>
            <person name="Bruce D."/>
            <person name="Goodwin L."/>
            <person name="Pitluck S."/>
            <person name="Sims D."/>
            <person name="Meineke L."/>
            <person name="Brettin T."/>
            <person name="Detter J.C."/>
            <person name="Han C."/>
            <person name="Larimer F."/>
            <person name="Land M."/>
            <person name="Hauser L."/>
            <person name="Kyrpides N."/>
            <person name="Ovchinnikova G."/>
            <person name="Liberton M."/>
            <person name="Stoeckel J."/>
            <person name="Banerjee A."/>
            <person name="Singh A."/>
            <person name="Page L."/>
            <person name="Sato H."/>
            <person name="Zhao L."/>
            <person name="Sherman L."/>
            <person name="Pakrasi H."/>
            <person name="Richardson P."/>
        </authorList>
    </citation>
    <scope>NUCLEOTIDE SEQUENCE</scope>
    <source>
        <strain evidence="1">PCC 7425</strain>
    </source>
</reference>
<accession>B8HRG4</accession>
<evidence type="ECO:0008006" key="2">
    <source>
        <dbReference type="Google" id="ProtNLM"/>
    </source>
</evidence>
<sequence>MVGGLAGLKGTFNTDFGEQLLNAVASKSIQHLFSRSESVEVMIRCFPSSKLLQGSIDSFKMQGRNLVIRRQFHVEEMTFETDAVALDFGSVLQGQIRLKQPVQAIAQVVLSEAGINSAFEAELVKKRLVKISSPELNAISGEEPVTFSEVQVRLLPQNQVHIFAKADLPFHGLVPLSVITTLSVERRRKIVFSQPRFQAEDIPAELQLTAERLTYAFVNILDNMVDLDRFDLDGVSMRINRLETQDQRLVFSGYAQIDHFPRTGG</sequence>
<dbReference type="KEGG" id="cyn:Cyan7425_1785"/>
<organism evidence="1">
    <name type="scientific">Cyanothece sp. (strain PCC 7425 / ATCC 29141)</name>
    <dbReference type="NCBI Taxonomy" id="395961"/>
    <lineage>
        <taxon>Bacteria</taxon>
        <taxon>Bacillati</taxon>
        <taxon>Cyanobacteriota</taxon>
        <taxon>Cyanophyceae</taxon>
        <taxon>Gomontiellales</taxon>
        <taxon>Cyanothecaceae</taxon>
        <taxon>Cyanothece</taxon>
    </lineage>
</organism>
<dbReference type="AlphaFoldDB" id="B8HRG4"/>
<evidence type="ECO:0000313" key="1">
    <source>
        <dbReference type="EMBL" id="ACL44152.1"/>
    </source>
</evidence>
<gene>
    <name evidence="1" type="ordered locus">Cyan7425_1785</name>
</gene>
<dbReference type="HOGENOM" id="CLU_092370_0_0_3"/>
<name>B8HRG4_CYAP4</name>
<proteinExistence type="predicted"/>
<dbReference type="OrthoDB" id="507589at2"/>
<dbReference type="InterPro" id="IPR021373">
    <property type="entry name" value="DUF2993"/>
</dbReference>
<dbReference type="STRING" id="395961.Cyan7425_1785"/>